<evidence type="ECO:0000256" key="1">
    <source>
        <dbReference type="SAM" id="MobiDB-lite"/>
    </source>
</evidence>
<feature type="compositionally biased region" description="Basic residues" evidence="1">
    <location>
        <begin position="182"/>
        <end position="193"/>
    </location>
</feature>
<gene>
    <name evidence="2" type="ORF">BT96DRAFT_691508</name>
</gene>
<keyword evidence="3" id="KW-1185">Reference proteome</keyword>
<dbReference type="AlphaFoldDB" id="A0A6A4HLQ0"/>
<feature type="compositionally biased region" description="Basic residues" evidence="1">
    <location>
        <begin position="131"/>
        <end position="140"/>
    </location>
</feature>
<proteinExistence type="predicted"/>
<dbReference type="EMBL" id="ML769470">
    <property type="protein sequence ID" value="KAE9399389.1"/>
    <property type="molecule type" value="Genomic_DNA"/>
</dbReference>
<evidence type="ECO:0000313" key="3">
    <source>
        <dbReference type="Proteomes" id="UP000799118"/>
    </source>
</evidence>
<sequence>MSDSRTHTATSSISSTLATPLASHQPLTVQESRDKRLARQQARFRDRGGIFVSQQRTALLDVLLGKKTLKQVTARRSRSRSASCSPIRRKSGKVVGDEVRPNAGRKSIVQVEDDQDEPVPGPSKVALKKAAPARKGRKKATAVATRTKKSQVEDTVPDATAGSDDFFSKPTTDISNNDTKKVSKARGAARKTKGTSVAARAKGKGKGKGKAKLADVQVEVTD</sequence>
<feature type="compositionally biased region" description="Basic and acidic residues" evidence="1">
    <location>
        <begin position="31"/>
        <end position="41"/>
    </location>
</feature>
<dbReference type="Proteomes" id="UP000799118">
    <property type="component" value="Unassembled WGS sequence"/>
</dbReference>
<feature type="compositionally biased region" description="Low complexity" evidence="1">
    <location>
        <begin position="7"/>
        <end position="23"/>
    </location>
</feature>
<feature type="region of interest" description="Disordered" evidence="1">
    <location>
        <begin position="1"/>
        <end position="41"/>
    </location>
</feature>
<name>A0A6A4HLQ0_9AGAR</name>
<accession>A0A6A4HLQ0</accession>
<evidence type="ECO:0000313" key="2">
    <source>
        <dbReference type="EMBL" id="KAE9399389.1"/>
    </source>
</evidence>
<organism evidence="2 3">
    <name type="scientific">Gymnopus androsaceus JB14</name>
    <dbReference type="NCBI Taxonomy" id="1447944"/>
    <lineage>
        <taxon>Eukaryota</taxon>
        <taxon>Fungi</taxon>
        <taxon>Dikarya</taxon>
        <taxon>Basidiomycota</taxon>
        <taxon>Agaricomycotina</taxon>
        <taxon>Agaricomycetes</taxon>
        <taxon>Agaricomycetidae</taxon>
        <taxon>Agaricales</taxon>
        <taxon>Marasmiineae</taxon>
        <taxon>Omphalotaceae</taxon>
        <taxon>Gymnopus</taxon>
    </lineage>
</organism>
<feature type="compositionally biased region" description="Basic residues" evidence="1">
    <location>
        <begin position="201"/>
        <end position="211"/>
    </location>
</feature>
<protein>
    <submittedName>
        <fullName evidence="2">Uncharacterized protein</fullName>
    </submittedName>
</protein>
<dbReference type="OrthoDB" id="3047765at2759"/>
<reference evidence="2" key="1">
    <citation type="journal article" date="2019" name="Environ. Microbiol.">
        <title>Fungal ecological strategies reflected in gene transcription - a case study of two litter decomposers.</title>
        <authorList>
            <person name="Barbi F."/>
            <person name="Kohler A."/>
            <person name="Barry K."/>
            <person name="Baskaran P."/>
            <person name="Daum C."/>
            <person name="Fauchery L."/>
            <person name="Ihrmark K."/>
            <person name="Kuo A."/>
            <person name="LaButti K."/>
            <person name="Lipzen A."/>
            <person name="Morin E."/>
            <person name="Grigoriev I.V."/>
            <person name="Henrissat B."/>
            <person name="Lindahl B."/>
            <person name="Martin F."/>
        </authorList>
    </citation>
    <scope>NUCLEOTIDE SEQUENCE</scope>
    <source>
        <strain evidence="2">JB14</strain>
    </source>
</reference>
<feature type="region of interest" description="Disordered" evidence="1">
    <location>
        <begin position="75"/>
        <end position="222"/>
    </location>
</feature>